<keyword evidence="1" id="KW-0812">Transmembrane</keyword>
<keyword evidence="3" id="KW-1185">Reference proteome</keyword>
<sequence length="118" mass="13110">MQVSQVLQCHERGGDKHSQAAQSLQPSAAFAVLTGTICPLVLVSHSTVYVKLPTIFNIMKLPRTKWNMYVKLASLYNSGKTIHNPNQYMSGATVRTKAIDSRSLIVRGHTFLRITIVK</sequence>
<accession>A0A151X372</accession>
<dbReference type="AlphaFoldDB" id="A0A151X372"/>
<name>A0A151X372_9HYME</name>
<keyword evidence="1" id="KW-0472">Membrane</keyword>
<feature type="transmembrane region" description="Helical" evidence="1">
    <location>
        <begin position="28"/>
        <end position="50"/>
    </location>
</feature>
<evidence type="ECO:0000256" key="1">
    <source>
        <dbReference type="SAM" id="Phobius"/>
    </source>
</evidence>
<protein>
    <submittedName>
        <fullName evidence="2">Uncharacterized protein</fullName>
    </submittedName>
</protein>
<evidence type="ECO:0000313" key="2">
    <source>
        <dbReference type="EMBL" id="KYQ54668.1"/>
    </source>
</evidence>
<proteinExistence type="predicted"/>
<organism evidence="2 3">
    <name type="scientific">Mycetomoellerius zeteki</name>
    <dbReference type="NCBI Taxonomy" id="64791"/>
    <lineage>
        <taxon>Eukaryota</taxon>
        <taxon>Metazoa</taxon>
        <taxon>Ecdysozoa</taxon>
        <taxon>Arthropoda</taxon>
        <taxon>Hexapoda</taxon>
        <taxon>Insecta</taxon>
        <taxon>Pterygota</taxon>
        <taxon>Neoptera</taxon>
        <taxon>Endopterygota</taxon>
        <taxon>Hymenoptera</taxon>
        <taxon>Apocrita</taxon>
        <taxon>Aculeata</taxon>
        <taxon>Formicoidea</taxon>
        <taxon>Formicidae</taxon>
        <taxon>Myrmicinae</taxon>
        <taxon>Mycetomoellerius</taxon>
    </lineage>
</organism>
<keyword evidence="1" id="KW-1133">Transmembrane helix</keyword>
<dbReference type="Proteomes" id="UP000075809">
    <property type="component" value="Unassembled WGS sequence"/>
</dbReference>
<gene>
    <name evidence="2" type="ORF">ALC60_06475</name>
</gene>
<dbReference type="EMBL" id="KQ982576">
    <property type="protein sequence ID" value="KYQ54668.1"/>
    <property type="molecule type" value="Genomic_DNA"/>
</dbReference>
<evidence type="ECO:0000313" key="3">
    <source>
        <dbReference type="Proteomes" id="UP000075809"/>
    </source>
</evidence>
<reference evidence="2 3" key="1">
    <citation type="submission" date="2015-09" db="EMBL/GenBank/DDBJ databases">
        <title>Trachymyrmex zeteki WGS genome.</title>
        <authorList>
            <person name="Nygaard S."/>
            <person name="Hu H."/>
            <person name="Boomsma J."/>
            <person name="Zhang G."/>
        </authorList>
    </citation>
    <scope>NUCLEOTIDE SEQUENCE [LARGE SCALE GENOMIC DNA]</scope>
    <source>
        <strain evidence="2">Tzet28-1</strain>
        <tissue evidence="2">Whole body</tissue>
    </source>
</reference>